<evidence type="ECO:0000313" key="1">
    <source>
        <dbReference type="EMBL" id="KOG86122.1"/>
    </source>
</evidence>
<feature type="non-terminal residue" evidence="1">
    <location>
        <position position="108"/>
    </location>
</feature>
<name>A0ABR5IYE7_9ACTN</name>
<evidence type="ECO:0000313" key="2">
    <source>
        <dbReference type="Proteomes" id="UP000037020"/>
    </source>
</evidence>
<dbReference type="Proteomes" id="UP000037020">
    <property type="component" value="Unassembled WGS sequence"/>
</dbReference>
<protein>
    <recommendedName>
        <fullName evidence="3">SseB protein N-terminal domain-containing protein</fullName>
    </recommendedName>
</protein>
<proteinExistence type="predicted"/>
<comment type="caution">
    <text evidence="1">The sequence shown here is derived from an EMBL/GenBank/DDBJ whole genome shotgun (WGS) entry which is preliminary data.</text>
</comment>
<gene>
    <name evidence="1" type="ORF">ADK38_32815</name>
</gene>
<organism evidence="1 2">
    <name type="scientific">Streptomyces varsoviensis</name>
    <dbReference type="NCBI Taxonomy" id="67373"/>
    <lineage>
        <taxon>Bacteria</taxon>
        <taxon>Bacillati</taxon>
        <taxon>Actinomycetota</taxon>
        <taxon>Actinomycetes</taxon>
        <taxon>Kitasatosporales</taxon>
        <taxon>Streptomycetaceae</taxon>
        <taxon>Streptomyces</taxon>
    </lineage>
</organism>
<accession>A0ABR5IYE7</accession>
<reference evidence="1 2" key="1">
    <citation type="submission" date="2015-07" db="EMBL/GenBank/DDBJ databases">
        <authorList>
            <person name="Ju K.-S."/>
            <person name="Doroghazi J.R."/>
            <person name="Metcalf W.W."/>
        </authorList>
    </citation>
    <scope>NUCLEOTIDE SEQUENCE [LARGE SCALE GENOMIC DNA]</scope>
    <source>
        <strain evidence="1 2">NRRL B-3589</strain>
    </source>
</reference>
<keyword evidence="2" id="KW-1185">Reference proteome</keyword>
<sequence>MISDRMARVLSMLYGADRDDPTELFAEVLDVDGVTVSVSVDTGRTAHTERLWSHGDVAVAFSDLQNMLGEGPEIDAVRSRSAVLVPNLDAVQAERWPLLVPAAADLPV</sequence>
<dbReference type="EMBL" id="LGUT01003026">
    <property type="protein sequence ID" value="KOG86122.1"/>
    <property type="molecule type" value="Genomic_DNA"/>
</dbReference>
<evidence type="ECO:0008006" key="3">
    <source>
        <dbReference type="Google" id="ProtNLM"/>
    </source>
</evidence>